<dbReference type="AlphaFoldDB" id="A0A2V1H1W1"/>
<evidence type="ECO:0000256" key="1">
    <source>
        <dbReference type="ARBA" id="ARBA00005046"/>
    </source>
</evidence>
<evidence type="ECO:0000256" key="2">
    <source>
        <dbReference type="ARBA" id="ARBA00009919"/>
    </source>
</evidence>
<dbReference type="GO" id="GO:0008641">
    <property type="term" value="F:ubiquitin-like modifier activating enzyme activity"/>
    <property type="evidence" value="ECO:0007669"/>
    <property type="project" value="InterPro"/>
</dbReference>
<organism evidence="15 16">
    <name type="scientific">Pelagibaculum spongiae</name>
    <dbReference type="NCBI Taxonomy" id="2080658"/>
    <lineage>
        <taxon>Bacteria</taxon>
        <taxon>Pseudomonadati</taxon>
        <taxon>Pseudomonadota</taxon>
        <taxon>Gammaproteobacteria</taxon>
        <taxon>Oceanospirillales</taxon>
        <taxon>Pelagibaculum</taxon>
    </lineage>
</organism>
<dbReference type="EMBL" id="QDDL01000001">
    <property type="protein sequence ID" value="PVZ72523.1"/>
    <property type="molecule type" value="Genomic_DNA"/>
</dbReference>
<dbReference type="GO" id="GO:0005524">
    <property type="term" value="F:ATP binding"/>
    <property type="evidence" value="ECO:0007669"/>
    <property type="project" value="UniProtKB-KW"/>
</dbReference>
<dbReference type="OrthoDB" id="9804286at2"/>
<dbReference type="GO" id="GO:0008146">
    <property type="term" value="F:sulfotransferase activity"/>
    <property type="evidence" value="ECO:0007669"/>
    <property type="project" value="TreeGrafter"/>
</dbReference>
<dbReference type="GO" id="GO:0005829">
    <property type="term" value="C:cytosol"/>
    <property type="evidence" value="ECO:0007669"/>
    <property type="project" value="TreeGrafter"/>
</dbReference>
<dbReference type="SUPFAM" id="SSF69572">
    <property type="entry name" value="Activating enzymes of the ubiquitin-like proteins"/>
    <property type="match status" value="1"/>
</dbReference>
<dbReference type="RefSeq" id="WP_116686109.1">
    <property type="nucleotide sequence ID" value="NZ_CAWNYD010000001.1"/>
</dbReference>
<evidence type="ECO:0000256" key="11">
    <source>
        <dbReference type="ARBA" id="ARBA00075110"/>
    </source>
</evidence>
<name>A0A2V1H1W1_9GAMM</name>
<comment type="pathway">
    <text evidence="1">Cofactor biosynthesis; molybdopterin biosynthesis.</text>
</comment>
<dbReference type="Pfam" id="PF00899">
    <property type="entry name" value="ThiF"/>
    <property type="match status" value="1"/>
</dbReference>
<evidence type="ECO:0000313" key="15">
    <source>
        <dbReference type="EMBL" id="PVZ72523.1"/>
    </source>
</evidence>
<keyword evidence="3 15" id="KW-0808">Transferase</keyword>
<evidence type="ECO:0000256" key="10">
    <source>
        <dbReference type="ARBA" id="ARBA00073635"/>
    </source>
</evidence>
<evidence type="ECO:0000256" key="7">
    <source>
        <dbReference type="ARBA" id="ARBA00055169"/>
    </source>
</evidence>
<evidence type="ECO:0000256" key="3">
    <source>
        <dbReference type="ARBA" id="ARBA00022679"/>
    </source>
</evidence>
<evidence type="ECO:0000313" key="16">
    <source>
        <dbReference type="Proteomes" id="UP000244906"/>
    </source>
</evidence>
<keyword evidence="15" id="KW-0548">Nucleotidyltransferase</keyword>
<keyword evidence="16" id="KW-1185">Reference proteome</keyword>
<evidence type="ECO:0000256" key="4">
    <source>
        <dbReference type="ARBA" id="ARBA00022741"/>
    </source>
</evidence>
<comment type="catalytic activity">
    <reaction evidence="6">
        <text>[molybdopterin-synthase sulfur-carrier protein]-C-terminal Gly-Gly + ATP + H(+) = [molybdopterin-synthase sulfur-carrier protein]-C-terminal Gly-Gly-AMP + diphosphate</text>
        <dbReference type="Rhea" id="RHEA:43616"/>
        <dbReference type="Rhea" id="RHEA-COMP:12159"/>
        <dbReference type="Rhea" id="RHEA-COMP:12202"/>
        <dbReference type="ChEBI" id="CHEBI:15378"/>
        <dbReference type="ChEBI" id="CHEBI:30616"/>
        <dbReference type="ChEBI" id="CHEBI:33019"/>
        <dbReference type="ChEBI" id="CHEBI:90618"/>
        <dbReference type="ChEBI" id="CHEBI:90778"/>
        <dbReference type="EC" id="2.7.7.80"/>
    </reaction>
</comment>
<dbReference type="CDD" id="cd00757">
    <property type="entry name" value="ThiF_MoeB_HesA_family"/>
    <property type="match status" value="1"/>
</dbReference>
<protein>
    <recommendedName>
        <fullName evidence="10">Molybdopterin-synthase adenylyltransferase</fullName>
        <ecNumber evidence="9">2.7.7.80</ecNumber>
    </recommendedName>
    <alternativeName>
        <fullName evidence="13">MoaD protein adenylase</fullName>
    </alternativeName>
    <alternativeName>
        <fullName evidence="11">Molybdopterin-converting factor subunit 1 adenylase</fullName>
    </alternativeName>
    <alternativeName>
        <fullName evidence="12">Sulfur carrier protein MoaD adenylyltransferase</fullName>
    </alternativeName>
</protein>
<evidence type="ECO:0000256" key="13">
    <source>
        <dbReference type="ARBA" id="ARBA00078531"/>
    </source>
</evidence>
<dbReference type="GO" id="GO:0061605">
    <property type="term" value="F:molybdopterin-synthase adenylyltransferase activity"/>
    <property type="evidence" value="ECO:0007669"/>
    <property type="project" value="UniProtKB-EC"/>
</dbReference>
<evidence type="ECO:0000256" key="12">
    <source>
        <dbReference type="ARBA" id="ARBA00075328"/>
    </source>
</evidence>
<accession>A0A2V1H1W1</accession>
<dbReference type="Gene3D" id="3.40.50.720">
    <property type="entry name" value="NAD(P)-binding Rossmann-like Domain"/>
    <property type="match status" value="1"/>
</dbReference>
<evidence type="ECO:0000259" key="14">
    <source>
        <dbReference type="Pfam" id="PF00899"/>
    </source>
</evidence>
<dbReference type="FunFam" id="3.40.50.720:FF:000033">
    <property type="entry name" value="Adenylyltransferase and sulfurtransferase MOCS3"/>
    <property type="match status" value="1"/>
</dbReference>
<dbReference type="InterPro" id="IPR035985">
    <property type="entry name" value="Ubiquitin-activating_enz"/>
</dbReference>
<sequence length="254" mass="27687">MYQLGDQQLLRYSRQILLPQFDYTGQEKISQSSVLIVGSGGLGCPASLYLTAAGVGKIILADPDTVELSNLQRQINFSTADINRPKVEAAGERLAAINPDVELELLQEKLDSDRLLELAKQVDLVVDCSDSFATRFAVNRACVEAKKPLVSAAAIGFEGQFSVFDSTKENCPCYACLYPEADFKDQKMSCSDSGVISPLLGIMGSKQALETIKYLADIGKSPLGKLWIFDGTECEWRSLQMSRDSECEVCGDCG</sequence>
<dbReference type="PANTHER" id="PTHR10953">
    <property type="entry name" value="UBIQUITIN-ACTIVATING ENZYME E1"/>
    <property type="match status" value="1"/>
</dbReference>
<dbReference type="Proteomes" id="UP000244906">
    <property type="component" value="Unassembled WGS sequence"/>
</dbReference>
<evidence type="ECO:0000256" key="9">
    <source>
        <dbReference type="ARBA" id="ARBA00066884"/>
    </source>
</evidence>
<gene>
    <name evidence="15" type="ORF">DC094_05845</name>
</gene>
<dbReference type="PANTHER" id="PTHR10953:SF102">
    <property type="entry name" value="ADENYLYLTRANSFERASE AND SULFURTRANSFERASE MOCS3"/>
    <property type="match status" value="1"/>
</dbReference>
<evidence type="ECO:0000256" key="5">
    <source>
        <dbReference type="ARBA" id="ARBA00022840"/>
    </source>
</evidence>
<comment type="caution">
    <text evidence="15">The sequence shown here is derived from an EMBL/GenBank/DDBJ whole genome shotgun (WGS) entry which is preliminary data.</text>
</comment>
<comment type="similarity">
    <text evidence="2">Belongs to the HesA/MoeB/ThiF family.</text>
</comment>
<comment type="subunit">
    <text evidence="8">Homodimer. Forms a stable heterotetrameric complex of 2 MoeB and 2 MoaD during adenylation of MoaD.</text>
</comment>
<dbReference type="InterPro" id="IPR045886">
    <property type="entry name" value="ThiF/MoeB/HesA"/>
</dbReference>
<dbReference type="GO" id="GO:0004792">
    <property type="term" value="F:thiosulfate-cyanide sulfurtransferase activity"/>
    <property type="evidence" value="ECO:0007669"/>
    <property type="project" value="TreeGrafter"/>
</dbReference>
<dbReference type="NCBIfam" id="NF004281">
    <property type="entry name" value="PRK05690.1"/>
    <property type="match status" value="1"/>
</dbReference>
<reference evidence="15 16" key="1">
    <citation type="submission" date="2018-04" db="EMBL/GenBank/DDBJ databases">
        <title>Thalassorhabdus spongiae gen. nov., sp. nov., isolated from a marine sponge in South-West Iceland.</title>
        <authorList>
            <person name="Knobloch S."/>
            <person name="Daussin A."/>
            <person name="Johannsson R."/>
            <person name="Marteinsson V.T."/>
        </authorList>
    </citation>
    <scope>NUCLEOTIDE SEQUENCE [LARGE SCALE GENOMIC DNA]</scope>
    <source>
        <strain evidence="15 16">Hp12</strain>
    </source>
</reference>
<evidence type="ECO:0000256" key="8">
    <source>
        <dbReference type="ARBA" id="ARBA00063809"/>
    </source>
</evidence>
<proteinExistence type="inferred from homology"/>
<dbReference type="InterPro" id="IPR000594">
    <property type="entry name" value="ThiF_NAD_FAD-bd"/>
</dbReference>
<feature type="domain" description="THIF-type NAD/FAD binding fold" evidence="14">
    <location>
        <begin position="12"/>
        <end position="249"/>
    </location>
</feature>
<dbReference type="EC" id="2.7.7.80" evidence="9"/>
<keyword evidence="5" id="KW-0067">ATP-binding</keyword>
<comment type="function">
    <text evidence="7">Catalyzes the adenylation by ATP of the carboxyl group of the C-terminal glycine of sulfur carrier protein MoaD.</text>
</comment>
<evidence type="ECO:0000256" key="6">
    <source>
        <dbReference type="ARBA" id="ARBA00052218"/>
    </source>
</evidence>
<keyword evidence="4" id="KW-0547">Nucleotide-binding</keyword>